<name>A0A5C8HMY4_9MICO</name>
<dbReference type="Gene3D" id="3.40.50.2000">
    <property type="entry name" value="Glycogen Phosphorylase B"/>
    <property type="match status" value="2"/>
</dbReference>
<dbReference type="EMBL" id="VRSW01000001">
    <property type="protein sequence ID" value="TXK05490.1"/>
    <property type="molecule type" value="Genomic_DNA"/>
</dbReference>
<accession>A0A5C8HMY4</accession>
<dbReference type="GO" id="GO:0008761">
    <property type="term" value="F:UDP-N-acetylglucosamine 2-epimerase activity"/>
    <property type="evidence" value="ECO:0007669"/>
    <property type="project" value="UniProtKB-EC"/>
</dbReference>
<evidence type="ECO:0000256" key="1">
    <source>
        <dbReference type="ARBA" id="ARBA00023235"/>
    </source>
</evidence>
<keyword evidence="7" id="KW-1185">Reference proteome</keyword>
<reference evidence="6 7" key="1">
    <citation type="submission" date="2019-08" db="EMBL/GenBank/DDBJ databases">
        <authorList>
            <person name="Dong K."/>
        </authorList>
    </citation>
    <scope>NUCLEOTIDE SEQUENCE [LARGE SCALE GENOMIC DNA]</scope>
    <source>
        <strain evidence="6 7">M4-8</strain>
    </source>
</reference>
<gene>
    <name evidence="6" type="ORF">FVP60_00315</name>
</gene>
<comment type="similarity">
    <text evidence="2 4">Belongs to the UDP-N-acetylglucosamine 2-epimerase family.</text>
</comment>
<dbReference type="PANTHER" id="PTHR43174:SF2">
    <property type="entry name" value="UDP-N-ACETYLGLUCOSAMINE 2-EPIMERASE"/>
    <property type="match status" value="1"/>
</dbReference>
<dbReference type="InterPro" id="IPR029767">
    <property type="entry name" value="WecB-like"/>
</dbReference>
<evidence type="ECO:0000256" key="3">
    <source>
        <dbReference type="ARBA" id="ARBA00038858"/>
    </source>
</evidence>
<dbReference type="CDD" id="cd03786">
    <property type="entry name" value="GTB_UDP-GlcNAc_2-Epimerase"/>
    <property type="match status" value="1"/>
</dbReference>
<evidence type="ECO:0000259" key="5">
    <source>
        <dbReference type="Pfam" id="PF02350"/>
    </source>
</evidence>
<evidence type="ECO:0000256" key="4">
    <source>
        <dbReference type="RuleBase" id="RU003513"/>
    </source>
</evidence>
<dbReference type="Proteomes" id="UP000321196">
    <property type="component" value="Unassembled WGS sequence"/>
</dbReference>
<dbReference type="RefSeq" id="WP_147824301.1">
    <property type="nucleotide sequence ID" value="NZ_BAAARG010000001.1"/>
</dbReference>
<keyword evidence="1 4" id="KW-0413">Isomerase</keyword>
<comment type="caution">
    <text evidence="6">The sequence shown here is derived from an EMBL/GenBank/DDBJ whole genome shotgun (WGS) entry which is preliminary data.</text>
</comment>
<dbReference type="AlphaFoldDB" id="A0A5C8HMY4"/>
<dbReference type="SUPFAM" id="SSF53756">
    <property type="entry name" value="UDP-Glycosyltransferase/glycogen phosphorylase"/>
    <property type="match status" value="1"/>
</dbReference>
<evidence type="ECO:0000256" key="2">
    <source>
        <dbReference type="ARBA" id="ARBA00038209"/>
    </source>
</evidence>
<dbReference type="PANTHER" id="PTHR43174">
    <property type="entry name" value="UDP-N-ACETYLGLUCOSAMINE 2-EPIMERASE"/>
    <property type="match status" value="1"/>
</dbReference>
<dbReference type="InterPro" id="IPR003331">
    <property type="entry name" value="UDP_GlcNAc_Epimerase_2_dom"/>
</dbReference>
<dbReference type="EC" id="5.1.3.14" evidence="3"/>
<evidence type="ECO:0000313" key="6">
    <source>
        <dbReference type="EMBL" id="TXK05490.1"/>
    </source>
</evidence>
<proteinExistence type="inferred from homology"/>
<dbReference type="OrthoDB" id="9803238at2"/>
<organism evidence="6 7">
    <name type="scientific">Microbacterium mitrae</name>
    <dbReference type="NCBI Taxonomy" id="664640"/>
    <lineage>
        <taxon>Bacteria</taxon>
        <taxon>Bacillati</taxon>
        <taxon>Actinomycetota</taxon>
        <taxon>Actinomycetes</taxon>
        <taxon>Micrococcales</taxon>
        <taxon>Microbacteriaceae</taxon>
        <taxon>Microbacterium</taxon>
    </lineage>
</organism>
<protein>
    <recommendedName>
        <fullName evidence="3">UDP-N-acetylglucosamine 2-epimerase (non-hydrolyzing)</fullName>
        <ecNumber evidence="3">5.1.3.14</ecNumber>
    </recommendedName>
</protein>
<sequence length="440" mass="47132">MPRTKRSVLVVVGTRPEAIKMVPVILALKQSAHIDPVVVSTGQHTKLVAEVLGFFGVTPDVTLEIRDDERTLNGLFSAVMRGLSNFVAETYGDNPRSGAGAYNAVYPVATLVHGDTSSAAAAALASFHLHIPVAHVEAGLRTSNTLSPFPEELNRQLISRIAVAHFAPTPNNAENLLREGVALGRILITGNTAIDALQLVAERKIRYGVPELEELENDETRRVIVVTAHRRENWSGGIARIAAAIRILAESHVDDLFVVSLHPNPAVADVFRAELAGLNNVAMVRPLRYGIFARLLERAYIAITDSGGIQEEAPALGTPVIVVRETTERQEGVDAGTVKLVGTNTADIVTAAAELLDNVEAHNRQAGRTNPYGDGHAAERIMAACEHIAYRGDAPESLVTGFDRNVILRAAGYLEDPADVNSDGEVHMAHTLVGDLADNA</sequence>
<evidence type="ECO:0000313" key="7">
    <source>
        <dbReference type="Proteomes" id="UP000321196"/>
    </source>
</evidence>
<dbReference type="Pfam" id="PF02350">
    <property type="entry name" value="Epimerase_2"/>
    <property type="match status" value="1"/>
</dbReference>
<dbReference type="NCBIfam" id="TIGR00236">
    <property type="entry name" value="wecB"/>
    <property type="match status" value="1"/>
</dbReference>
<feature type="domain" description="UDP-N-acetylglucosamine 2-epimerase" evidence="5">
    <location>
        <begin position="27"/>
        <end position="384"/>
    </location>
</feature>